<evidence type="ECO:0000259" key="8">
    <source>
        <dbReference type="Pfam" id="PF13439"/>
    </source>
</evidence>
<feature type="domain" description="Sucrose phosphatase-like" evidence="7">
    <location>
        <begin position="471"/>
        <end position="706"/>
    </location>
</feature>
<comment type="catalytic activity">
    <reaction evidence="5">
        <text>beta-D-fructose 6-phosphate + UDP-alpha-D-glucose = sucrose 6(F)-phosphate + UDP + H(+)</text>
        <dbReference type="Rhea" id="RHEA:22172"/>
        <dbReference type="ChEBI" id="CHEBI:15378"/>
        <dbReference type="ChEBI" id="CHEBI:57634"/>
        <dbReference type="ChEBI" id="CHEBI:57723"/>
        <dbReference type="ChEBI" id="CHEBI:58223"/>
        <dbReference type="ChEBI" id="CHEBI:58885"/>
        <dbReference type="EC" id="2.4.1.14"/>
    </reaction>
</comment>
<evidence type="ECO:0000313" key="10">
    <source>
        <dbReference type="Proteomes" id="UP000247099"/>
    </source>
</evidence>
<dbReference type="GO" id="GO:0046524">
    <property type="term" value="F:sucrose-phosphate synthase activity"/>
    <property type="evidence" value="ECO:0007669"/>
    <property type="project" value="UniProtKB-EC"/>
</dbReference>
<dbReference type="Pfam" id="PF13439">
    <property type="entry name" value="Glyco_transf_4"/>
    <property type="match status" value="1"/>
</dbReference>
<evidence type="ECO:0000256" key="3">
    <source>
        <dbReference type="ARBA" id="ARBA00022676"/>
    </source>
</evidence>
<gene>
    <name evidence="9" type="ORF">DDZ13_01270</name>
</gene>
<dbReference type="PANTHER" id="PTHR46039">
    <property type="entry name" value="SUCROSE-PHOSPHATE SYNTHASE 3-RELATED"/>
    <property type="match status" value="1"/>
</dbReference>
<feature type="domain" description="Glycosyl transferase family 1" evidence="6">
    <location>
        <begin position="246"/>
        <end position="423"/>
    </location>
</feature>
<dbReference type="InParanoid" id="A0A317ZQ38"/>
<evidence type="ECO:0000256" key="1">
    <source>
        <dbReference type="ARBA" id="ARBA00006530"/>
    </source>
</evidence>
<dbReference type="NCBIfam" id="TIGR02471">
    <property type="entry name" value="sucr_syn_bact_C"/>
    <property type="match status" value="1"/>
</dbReference>
<dbReference type="InterPro" id="IPR001296">
    <property type="entry name" value="Glyco_trans_1"/>
</dbReference>
<proteinExistence type="inferred from homology"/>
<evidence type="ECO:0000313" key="9">
    <source>
        <dbReference type="EMBL" id="PXA05531.1"/>
    </source>
</evidence>
<dbReference type="Proteomes" id="UP000247099">
    <property type="component" value="Unassembled WGS sequence"/>
</dbReference>
<dbReference type="PANTHER" id="PTHR46039:SF5">
    <property type="entry name" value="SUCROSE-PHOSPHATE SYNTHASE 3-RELATED"/>
    <property type="match status" value="1"/>
</dbReference>
<dbReference type="InterPro" id="IPR044161">
    <property type="entry name" value="SPS"/>
</dbReference>
<sequence length="723" mass="81870">MAKDNGIRIALISLHGLIRGKNLELGRDEDTGGQTRYVLELAKALGERDDIHQVDLITRQVVDERVSEDYAVLEEALSDKVSIIRIPFGPKRYLSKTKLWPYMEVFVDQCLNHFRRTDTVPDVIHGHYADAGYGGGQLARLLGVPFVFTGHSLGRIKRERLIESGVSEDKIESNYNISARIEGEEFALESCSLICTSTHQEVREQYEHYEHYVPERMEVIPPGVDLSSFHTPRKGDKETDLEVSIKSFLHEPEKPMIAAMARPDERKNLEMLVRAYGESPRLQREANLVLIMGSRDDLRDMPPGQRNVLQNVLTLIDVYDLYGKVAYPKRHKSEDVPALYRAVTRSRGVFINAAMTEPFGLTLLEAAASGAPIVATNDGGPSDIIANCKNGMLVDPFDPKAIEKALLHTLIEPGQWEEWSEAGVENVHKHYSWERHCDRYMRDVEEILKQSEPPVGLPSKRTPRRLKNIDRLIIADIDNTLTGNDDAMHEFFQLITDAEDNIGFGIATGRRFDDVMQLMKDYGMPQPEVLICAVGTEIYYGKNFTLDRRWQKHIDFRWEPDRVHEVLDLIEGLYPQEEHEQSEYKISYRADFSVAPKLPAIKRHLREAGLRVKVIVSLGMFLDIIPSRAGSGLSIRQMAYKWGFPLENILVAGDSGNDEGMLAGNTLGVVVGNYSEELEKLRRYPRVYFAEAGHAAGIIEGVRYYNFLDKITIPNDKPPATDA</sequence>
<dbReference type="NCBIfam" id="TIGR02472">
    <property type="entry name" value="sucr_P_syn_N"/>
    <property type="match status" value="1"/>
</dbReference>
<evidence type="ECO:0000259" key="6">
    <source>
        <dbReference type="Pfam" id="PF00534"/>
    </source>
</evidence>
<dbReference type="InterPro" id="IPR006380">
    <property type="entry name" value="SPP-like_dom"/>
</dbReference>
<accession>A0A317ZQ38</accession>
<protein>
    <recommendedName>
        <fullName evidence="2">sucrose-phosphate synthase</fullName>
        <ecNumber evidence="2">2.4.1.14</ecNumber>
    </recommendedName>
</protein>
<dbReference type="NCBIfam" id="TIGR01484">
    <property type="entry name" value="HAD-SF-IIB"/>
    <property type="match status" value="1"/>
</dbReference>
<keyword evidence="9" id="KW-0378">Hydrolase</keyword>
<dbReference type="Gene3D" id="3.90.1070.10">
    <property type="match status" value="1"/>
</dbReference>
<dbReference type="InterPro" id="IPR012822">
    <property type="entry name" value="SucroseP_synth_GlycoTrfase_dom"/>
</dbReference>
<evidence type="ECO:0000256" key="5">
    <source>
        <dbReference type="ARBA" id="ARBA00047471"/>
    </source>
</evidence>
<comment type="caution">
    <text evidence="9">The sequence shown here is derived from an EMBL/GenBank/DDBJ whole genome shotgun (WGS) entry which is preliminary data.</text>
</comment>
<evidence type="ECO:0000259" key="7">
    <source>
        <dbReference type="Pfam" id="PF05116"/>
    </source>
</evidence>
<reference evidence="9 10" key="1">
    <citation type="submission" date="2018-05" db="EMBL/GenBank/DDBJ databases">
        <title>Coraliomargarita sinensis sp. nov., isolated from a marine solar saltern.</title>
        <authorList>
            <person name="Zhou L.Y."/>
        </authorList>
    </citation>
    <scope>NUCLEOTIDE SEQUENCE [LARGE SCALE GENOMIC DNA]</scope>
    <source>
        <strain evidence="9 10">WN38</strain>
    </source>
</reference>
<keyword evidence="10" id="KW-1185">Reference proteome</keyword>
<evidence type="ECO:0000256" key="2">
    <source>
        <dbReference type="ARBA" id="ARBA00012536"/>
    </source>
</evidence>
<name>A0A317ZQ38_9BACT</name>
<dbReference type="Gene3D" id="3.40.50.2000">
    <property type="entry name" value="Glycogen Phosphorylase B"/>
    <property type="match status" value="2"/>
</dbReference>
<dbReference type="InterPro" id="IPR036412">
    <property type="entry name" value="HAD-like_sf"/>
</dbReference>
<evidence type="ECO:0000256" key="4">
    <source>
        <dbReference type="ARBA" id="ARBA00022679"/>
    </source>
</evidence>
<keyword evidence="4" id="KW-0808">Transferase</keyword>
<dbReference type="SUPFAM" id="SSF53756">
    <property type="entry name" value="UDP-Glycosyltransferase/glycogen phosphorylase"/>
    <property type="match status" value="1"/>
</dbReference>
<dbReference type="InterPro" id="IPR012821">
    <property type="entry name" value="Sucrose_P_synth_Pase-like_dom"/>
</dbReference>
<dbReference type="EMBL" id="QHJQ01000001">
    <property type="protein sequence ID" value="PXA05531.1"/>
    <property type="molecule type" value="Genomic_DNA"/>
</dbReference>
<dbReference type="CDD" id="cd03800">
    <property type="entry name" value="GT4_sucrose_synthase"/>
    <property type="match status" value="1"/>
</dbReference>
<dbReference type="GO" id="GO:0016791">
    <property type="term" value="F:phosphatase activity"/>
    <property type="evidence" value="ECO:0007669"/>
    <property type="project" value="UniProtKB-ARBA"/>
</dbReference>
<dbReference type="CDD" id="cd02605">
    <property type="entry name" value="HAD_SPP"/>
    <property type="match status" value="1"/>
</dbReference>
<organism evidence="9 10">
    <name type="scientific">Coraliomargarita sinensis</name>
    <dbReference type="NCBI Taxonomy" id="2174842"/>
    <lineage>
        <taxon>Bacteria</taxon>
        <taxon>Pseudomonadati</taxon>
        <taxon>Verrucomicrobiota</taxon>
        <taxon>Opitutia</taxon>
        <taxon>Puniceicoccales</taxon>
        <taxon>Coraliomargaritaceae</taxon>
        <taxon>Coraliomargarita</taxon>
    </lineage>
</organism>
<dbReference type="InterPro" id="IPR006379">
    <property type="entry name" value="HAD-SF_hydro_IIB"/>
</dbReference>
<comment type="similarity">
    <text evidence="1">Belongs to the glycosyltransferase 1 family.</text>
</comment>
<dbReference type="InterPro" id="IPR028098">
    <property type="entry name" value="Glyco_trans_4-like_N"/>
</dbReference>
<keyword evidence="3" id="KW-0328">Glycosyltransferase</keyword>
<dbReference type="OrthoDB" id="9795068at2"/>
<dbReference type="Pfam" id="PF00534">
    <property type="entry name" value="Glycos_transf_1"/>
    <property type="match status" value="1"/>
</dbReference>
<dbReference type="Pfam" id="PF05116">
    <property type="entry name" value="S6PP"/>
    <property type="match status" value="1"/>
</dbReference>
<feature type="domain" description="Glycosyltransferase subfamily 4-like N-terminal" evidence="8">
    <location>
        <begin position="32"/>
        <end position="227"/>
    </location>
</feature>
<dbReference type="InterPro" id="IPR023214">
    <property type="entry name" value="HAD_sf"/>
</dbReference>
<dbReference type="RefSeq" id="WP_110129610.1">
    <property type="nucleotide sequence ID" value="NZ_QHJQ01000001.1"/>
</dbReference>
<dbReference type="Gene3D" id="3.40.50.1000">
    <property type="entry name" value="HAD superfamily/HAD-like"/>
    <property type="match status" value="1"/>
</dbReference>
<dbReference type="SUPFAM" id="SSF56784">
    <property type="entry name" value="HAD-like"/>
    <property type="match status" value="1"/>
</dbReference>
<dbReference type="EC" id="2.4.1.14" evidence="2"/>
<dbReference type="AlphaFoldDB" id="A0A317ZQ38"/>